<protein>
    <recommendedName>
        <fullName evidence="4">Dirigent protein</fullName>
    </recommendedName>
</protein>
<keyword evidence="3 4" id="KW-0964">Secreted</keyword>
<reference evidence="5 6" key="1">
    <citation type="journal article" date="2021" name="Commun. Biol.">
        <title>The genome of Shorea leprosula (Dipterocarpaceae) highlights the ecological relevance of drought in aseasonal tropical rainforests.</title>
        <authorList>
            <person name="Ng K.K.S."/>
            <person name="Kobayashi M.J."/>
            <person name="Fawcett J.A."/>
            <person name="Hatakeyama M."/>
            <person name="Paape T."/>
            <person name="Ng C.H."/>
            <person name="Ang C.C."/>
            <person name="Tnah L.H."/>
            <person name="Lee C.T."/>
            <person name="Nishiyama T."/>
            <person name="Sese J."/>
            <person name="O'Brien M.J."/>
            <person name="Copetti D."/>
            <person name="Mohd Noor M.I."/>
            <person name="Ong R.C."/>
            <person name="Putra M."/>
            <person name="Sireger I.Z."/>
            <person name="Indrioko S."/>
            <person name="Kosugi Y."/>
            <person name="Izuno A."/>
            <person name="Isagi Y."/>
            <person name="Lee S.L."/>
            <person name="Shimizu K.K."/>
        </authorList>
    </citation>
    <scope>NUCLEOTIDE SEQUENCE [LARGE SCALE GENOMIC DNA]</scope>
    <source>
        <strain evidence="5">214</strain>
    </source>
</reference>
<evidence type="ECO:0000313" key="6">
    <source>
        <dbReference type="Proteomes" id="UP001054252"/>
    </source>
</evidence>
<keyword evidence="4" id="KW-0052">Apoplast</keyword>
<proteinExistence type="inferred from homology"/>
<keyword evidence="6" id="KW-1185">Reference proteome</keyword>
<sequence length="296" mass="30817">MLMATYKQPLALPPALGSHNQFSSCSSARVLDEEEPLVPTTAPCEPDSVVTSITGTTPAAGAAATGAVGTEDLHHPLVFYMHDILGGSNPTARAVTGIVMNPAINGQVPFDKPNGPNLPVNNGISINSNNNGVLNNNNVPFLTGLGGNSANVIQSNGNNQINGLGVPVLSGGHELGSGLVGKAQGFYVASSVESTSQTMAFTAMFESGGYVDSLSFFGVHRTAASESQLAIMGGTGKHVNAKGYATIKTFPGVNQHETDGVETLLQFTLYLAYRFSLTVTLFQRLLKNNVLGLRVL</sequence>
<dbReference type="PANTHER" id="PTHR46215:SF5">
    <property type="entry name" value="DIRIGENT PROTEIN"/>
    <property type="match status" value="1"/>
</dbReference>
<dbReference type="InterPro" id="IPR044859">
    <property type="entry name" value="Allene_oxi_cyc_Dirigent"/>
</dbReference>
<evidence type="ECO:0000256" key="4">
    <source>
        <dbReference type="RuleBase" id="RU363099"/>
    </source>
</evidence>
<comment type="function">
    <text evidence="4">Dirigent proteins impart stereoselectivity on the phenoxy radical-coupling reaction, yielding optically active lignans from two molecules of coniferyl alcohol in the biosynthesis of lignans, flavonolignans, and alkaloids and thus plays a central role in plant secondary metabolism.</text>
</comment>
<evidence type="ECO:0000313" key="5">
    <source>
        <dbReference type="EMBL" id="GKV52415.1"/>
    </source>
</evidence>
<name>A0AAV5MRH0_9ROSI</name>
<dbReference type="Pfam" id="PF03018">
    <property type="entry name" value="Dirigent"/>
    <property type="match status" value="1"/>
</dbReference>
<comment type="caution">
    <text evidence="5">The sequence shown here is derived from an EMBL/GenBank/DDBJ whole genome shotgun (WGS) entry which is preliminary data.</text>
</comment>
<organism evidence="5 6">
    <name type="scientific">Rubroshorea leprosula</name>
    <dbReference type="NCBI Taxonomy" id="152421"/>
    <lineage>
        <taxon>Eukaryota</taxon>
        <taxon>Viridiplantae</taxon>
        <taxon>Streptophyta</taxon>
        <taxon>Embryophyta</taxon>
        <taxon>Tracheophyta</taxon>
        <taxon>Spermatophyta</taxon>
        <taxon>Magnoliopsida</taxon>
        <taxon>eudicotyledons</taxon>
        <taxon>Gunneridae</taxon>
        <taxon>Pentapetalae</taxon>
        <taxon>rosids</taxon>
        <taxon>malvids</taxon>
        <taxon>Malvales</taxon>
        <taxon>Dipterocarpaceae</taxon>
        <taxon>Rubroshorea</taxon>
    </lineage>
</organism>
<dbReference type="AlphaFoldDB" id="A0AAV5MRH0"/>
<dbReference type="Proteomes" id="UP001054252">
    <property type="component" value="Unassembled WGS sequence"/>
</dbReference>
<evidence type="ECO:0000256" key="3">
    <source>
        <dbReference type="ARBA" id="ARBA00022525"/>
    </source>
</evidence>
<accession>A0AAV5MRH0</accession>
<dbReference type="EMBL" id="BPVZ01000699">
    <property type="protein sequence ID" value="GKV52415.1"/>
    <property type="molecule type" value="Genomic_DNA"/>
</dbReference>
<dbReference type="Gene3D" id="2.40.480.10">
    <property type="entry name" value="Allene oxide cyclase-like"/>
    <property type="match status" value="1"/>
</dbReference>
<dbReference type="GO" id="GO:0009699">
    <property type="term" value="P:phenylpropanoid biosynthetic process"/>
    <property type="evidence" value="ECO:0007669"/>
    <property type="project" value="UniProtKB-ARBA"/>
</dbReference>
<evidence type="ECO:0000256" key="1">
    <source>
        <dbReference type="ARBA" id="ARBA00010746"/>
    </source>
</evidence>
<dbReference type="InterPro" id="IPR004265">
    <property type="entry name" value="Dirigent"/>
</dbReference>
<comment type="subunit">
    <text evidence="2 4">Homodimer.</text>
</comment>
<comment type="subcellular location">
    <subcellularLocation>
        <location evidence="4">Secreted</location>
        <location evidence="4">Extracellular space</location>
        <location evidence="4">Apoplast</location>
    </subcellularLocation>
</comment>
<dbReference type="PANTHER" id="PTHR46215">
    <property type="entry name" value="DIRIGENT PROTEIN 24-RELATED"/>
    <property type="match status" value="1"/>
</dbReference>
<dbReference type="GO" id="GO:0048046">
    <property type="term" value="C:apoplast"/>
    <property type="evidence" value="ECO:0007669"/>
    <property type="project" value="UniProtKB-SubCell"/>
</dbReference>
<evidence type="ECO:0000256" key="2">
    <source>
        <dbReference type="ARBA" id="ARBA00011738"/>
    </source>
</evidence>
<gene>
    <name evidence="5" type="ORF">SLEP1_g58999</name>
</gene>
<comment type="similarity">
    <text evidence="1 4">Belongs to the plant dirigent protein family.</text>
</comment>